<keyword evidence="2" id="KW-1185">Reference proteome</keyword>
<gene>
    <name evidence="1" type="ORF">BDP27DRAFT_1424505</name>
</gene>
<organism evidence="1 2">
    <name type="scientific">Rhodocollybia butyracea</name>
    <dbReference type="NCBI Taxonomy" id="206335"/>
    <lineage>
        <taxon>Eukaryota</taxon>
        <taxon>Fungi</taxon>
        <taxon>Dikarya</taxon>
        <taxon>Basidiomycota</taxon>
        <taxon>Agaricomycotina</taxon>
        <taxon>Agaricomycetes</taxon>
        <taxon>Agaricomycetidae</taxon>
        <taxon>Agaricales</taxon>
        <taxon>Marasmiineae</taxon>
        <taxon>Omphalotaceae</taxon>
        <taxon>Rhodocollybia</taxon>
    </lineage>
</organism>
<evidence type="ECO:0000313" key="1">
    <source>
        <dbReference type="EMBL" id="KAF9065758.1"/>
    </source>
</evidence>
<dbReference type="Gene3D" id="2.60.120.10">
    <property type="entry name" value="Jelly Rolls"/>
    <property type="match status" value="1"/>
</dbReference>
<proteinExistence type="predicted"/>
<dbReference type="EMBL" id="JADNRY010000098">
    <property type="protein sequence ID" value="KAF9065758.1"/>
    <property type="molecule type" value="Genomic_DNA"/>
</dbReference>
<name>A0A9P5PLW4_9AGAR</name>
<comment type="caution">
    <text evidence="1">The sequence shown here is derived from an EMBL/GenBank/DDBJ whole genome shotgun (WGS) entry which is preliminary data.</text>
</comment>
<dbReference type="Proteomes" id="UP000772434">
    <property type="component" value="Unassembled WGS sequence"/>
</dbReference>
<dbReference type="InterPro" id="IPR014710">
    <property type="entry name" value="RmlC-like_jellyroll"/>
</dbReference>
<evidence type="ECO:0000313" key="2">
    <source>
        <dbReference type="Proteomes" id="UP000772434"/>
    </source>
</evidence>
<sequence length="182" mass="19276">MAAIRAYYLPADPASVIDASHPVSVAKLNALGWKITSVAGGPDEIEQAGRKFAQELGFPITQEGSALTPEMAAFLMQAAEAENTDLCIANGVGAAVMTGNLYIDVEDIAAAGQWVRLHLDAGTLVSVPTGAKYRFPFNEKTKGTTGIGFFKETVSNPGLVAMKEIDNHPARHAYLKEVLGET</sequence>
<dbReference type="AlphaFoldDB" id="A0A9P5PLW4"/>
<accession>A0A9P5PLW4</accession>
<protein>
    <submittedName>
        <fullName evidence="1">Uncharacterized protein</fullName>
    </submittedName>
</protein>
<reference evidence="1" key="1">
    <citation type="submission" date="2020-11" db="EMBL/GenBank/DDBJ databases">
        <authorList>
            <consortium name="DOE Joint Genome Institute"/>
            <person name="Ahrendt S."/>
            <person name="Riley R."/>
            <person name="Andreopoulos W."/>
            <person name="Labutti K."/>
            <person name="Pangilinan J."/>
            <person name="Ruiz-Duenas F.J."/>
            <person name="Barrasa J.M."/>
            <person name="Sanchez-Garcia M."/>
            <person name="Camarero S."/>
            <person name="Miyauchi S."/>
            <person name="Serrano A."/>
            <person name="Linde D."/>
            <person name="Babiker R."/>
            <person name="Drula E."/>
            <person name="Ayuso-Fernandez I."/>
            <person name="Pacheco R."/>
            <person name="Padilla G."/>
            <person name="Ferreira P."/>
            <person name="Barriuso J."/>
            <person name="Kellner H."/>
            <person name="Castanera R."/>
            <person name="Alfaro M."/>
            <person name="Ramirez L."/>
            <person name="Pisabarro A.G."/>
            <person name="Kuo A."/>
            <person name="Tritt A."/>
            <person name="Lipzen A."/>
            <person name="He G."/>
            <person name="Yan M."/>
            <person name="Ng V."/>
            <person name="Cullen D."/>
            <person name="Martin F."/>
            <person name="Rosso M.-N."/>
            <person name="Henrissat B."/>
            <person name="Hibbett D."/>
            <person name="Martinez A.T."/>
            <person name="Grigoriev I.V."/>
        </authorList>
    </citation>
    <scope>NUCLEOTIDE SEQUENCE</scope>
    <source>
        <strain evidence="1">AH 40177</strain>
    </source>
</reference>